<evidence type="ECO:0000313" key="2">
    <source>
        <dbReference type="EMBL" id="KAK3262969.1"/>
    </source>
</evidence>
<dbReference type="Proteomes" id="UP001190700">
    <property type="component" value="Unassembled WGS sequence"/>
</dbReference>
<organism evidence="2 3">
    <name type="scientific">Cymbomonas tetramitiformis</name>
    <dbReference type="NCBI Taxonomy" id="36881"/>
    <lineage>
        <taxon>Eukaryota</taxon>
        <taxon>Viridiplantae</taxon>
        <taxon>Chlorophyta</taxon>
        <taxon>Pyramimonadophyceae</taxon>
        <taxon>Pyramimonadales</taxon>
        <taxon>Pyramimonadaceae</taxon>
        <taxon>Cymbomonas</taxon>
    </lineage>
</organism>
<evidence type="ECO:0000256" key="1">
    <source>
        <dbReference type="SAM" id="Coils"/>
    </source>
</evidence>
<gene>
    <name evidence="2" type="ORF">CYMTET_28202</name>
</gene>
<keyword evidence="1" id="KW-0175">Coiled coil</keyword>
<accession>A0AAE0KWE6</accession>
<comment type="caution">
    <text evidence="2">The sequence shown here is derived from an EMBL/GenBank/DDBJ whole genome shotgun (WGS) entry which is preliminary data.</text>
</comment>
<protein>
    <submittedName>
        <fullName evidence="2">Uncharacterized protein</fullName>
    </submittedName>
</protein>
<proteinExistence type="predicted"/>
<dbReference type="AlphaFoldDB" id="A0AAE0KWE6"/>
<reference evidence="2 3" key="1">
    <citation type="journal article" date="2015" name="Genome Biol. Evol.">
        <title>Comparative Genomics of a Bacterivorous Green Alga Reveals Evolutionary Causalities and Consequences of Phago-Mixotrophic Mode of Nutrition.</title>
        <authorList>
            <person name="Burns J.A."/>
            <person name="Paasch A."/>
            <person name="Narechania A."/>
            <person name="Kim E."/>
        </authorList>
    </citation>
    <scope>NUCLEOTIDE SEQUENCE [LARGE SCALE GENOMIC DNA]</scope>
    <source>
        <strain evidence="2 3">PLY_AMNH</strain>
    </source>
</reference>
<keyword evidence="3" id="KW-1185">Reference proteome</keyword>
<sequence length="312" mass="35189">MSLVAMDPNSVDPDHVSDKERLAAWELGVKVAQLQFQGFSELQDMLRREKAARELLEAKVEKLTDALAQRIDTCDKEIRDNVGARVRKLEEAELPQNMKRLKEGLDEERSLRATQTQELREESLGLKFQLEKRMDGESSALQKLHAQVAANEEVRKLELEGSQKAASERLADGMERAMEACYDRGRLFTDASVGKLRGELLEETNISRGAEAEHDRRVGLLEVSSAELTEAAEQSWQRSTSLQEQLTSEAAQREALAAIQGQFEQLANTRLDGFDFVLSTKVKHMEEILEREQTNMRHGRNPLLLVSCWAGG</sequence>
<evidence type="ECO:0000313" key="3">
    <source>
        <dbReference type="Proteomes" id="UP001190700"/>
    </source>
</evidence>
<feature type="coiled-coil region" evidence="1">
    <location>
        <begin position="39"/>
        <end position="66"/>
    </location>
</feature>
<dbReference type="EMBL" id="LGRX02015838">
    <property type="protein sequence ID" value="KAK3262969.1"/>
    <property type="molecule type" value="Genomic_DNA"/>
</dbReference>
<name>A0AAE0KWE6_9CHLO</name>